<feature type="domain" description="HAMP" evidence="7">
    <location>
        <begin position="211"/>
        <end position="265"/>
    </location>
</feature>
<evidence type="ECO:0000259" key="7">
    <source>
        <dbReference type="PROSITE" id="PS50885"/>
    </source>
</evidence>
<comment type="subcellular location">
    <subcellularLocation>
        <location evidence="1">Membrane</location>
    </subcellularLocation>
</comment>
<proteinExistence type="inferred from homology"/>
<keyword evidence="5" id="KW-0472">Membrane</keyword>
<protein>
    <submittedName>
        <fullName evidence="8">Chemotaxis protein</fullName>
    </submittedName>
</protein>
<reference evidence="8 9" key="1">
    <citation type="submission" date="2015-01" db="EMBL/GenBank/DDBJ databases">
        <title>Draft genome of Vibrio mytili type strain CAIM 528.</title>
        <authorList>
            <person name="Gonzalez-Castillo A."/>
            <person name="Gomez-Gil B."/>
            <person name="Enciso-Ibarra J."/>
        </authorList>
    </citation>
    <scope>NUCLEOTIDE SEQUENCE [LARGE SCALE GENOMIC DNA]</scope>
    <source>
        <strain evidence="8 9">CAIM 528</strain>
    </source>
</reference>
<dbReference type="SMART" id="SM00283">
    <property type="entry name" value="MA"/>
    <property type="match status" value="1"/>
</dbReference>
<evidence type="ECO:0000313" key="8">
    <source>
        <dbReference type="EMBL" id="KIN10871.1"/>
    </source>
</evidence>
<dbReference type="OrthoDB" id="7054443at2"/>
<feature type="transmembrane region" description="Helical" evidence="5">
    <location>
        <begin position="12"/>
        <end position="37"/>
    </location>
</feature>
<dbReference type="PANTHER" id="PTHR32089:SF120">
    <property type="entry name" value="METHYL-ACCEPTING CHEMOTAXIS PROTEIN TLPQ"/>
    <property type="match status" value="1"/>
</dbReference>
<keyword evidence="2 4" id="KW-0807">Transducer</keyword>
<name>A0A0C3HRP6_9VIBR</name>
<dbReference type="GO" id="GO:0007165">
    <property type="term" value="P:signal transduction"/>
    <property type="evidence" value="ECO:0007669"/>
    <property type="project" value="UniProtKB-KW"/>
</dbReference>
<dbReference type="GO" id="GO:0016020">
    <property type="term" value="C:membrane"/>
    <property type="evidence" value="ECO:0007669"/>
    <property type="project" value="UniProtKB-SubCell"/>
</dbReference>
<dbReference type="Pfam" id="PF00015">
    <property type="entry name" value="MCPsignal"/>
    <property type="match status" value="1"/>
</dbReference>
<dbReference type="GO" id="GO:0006935">
    <property type="term" value="P:chemotaxis"/>
    <property type="evidence" value="ECO:0007669"/>
    <property type="project" value="InterPro"/>
</dbReference>
<dbReference type="InterPro" id="IPR004090">
    <property type="entry name" value="Chemotax_Me-accpt_rcpt"/>
</dbReference>
<dbReference type="Gene3D" id="1.10.287.950">
    <property type="entry name" value="Methyl-accepting chemotaxis protein"/>
    <property type="match status" value="1"/>
</dbReference>
<dbReference type="InterPro" id="IPR024478">
    <property type="entry name" value="HlyB_4HB_MCP"/>
</dbReference>
<dbReference type="STRING" id="50718.SU60_10200"/>
<sequence length="542" mass="58217">MNINNLSVVKKISLSYLTVFLVFAIVSIMLMLSLSGLNKNIQTLSNKSLPSVALLKGIQVDITKIRKDEFSLLPNSDNPKIGEWLRDLDQWRKDVQSGIAAYEALDLNEQETASFKVFKDTWNQYIKETNPYNALLKQGDAAGANELILSSFPTYSKALQSLDNSLTLNDKVVAQIGQNVQKEASSTQVSAAIGALSIIVVMVLSALLLSRAICRPIDRALKFAANIAKGQLNNEINESELTKDELGNLLKSLGTMQSNLHSLVSEINDSTIQLTAAVEEVSAISSQTASGMQNQQLELSSVASAMTEMQAAVSEVAQNTEVGATSAYSASEVAKQGTETLQQTIAVIERVSASIQNSDDLAHELESSSNNINVVVDVIRGIAEQTNLLALNAAIEAARAGEQGRGFAVVADEVRSLAQRTQDSTSQIIDIVSQLQQNTSKIGQSSKECQEGIALCVGQVNEAGSQINNIEHSVDNIAQMSTHIATACSEQNSVSEELNRSVEHINSASTEMAEGASQTAVACQQISSLAHSLKERMGVFRL</sequence>
<dbReference type="PRINTS" id="PR00260">
    <property type="entry name" value="CHEMTRNSDUCR"/>
</dbReference>
<gene>
    <name evidence="8" type="ORF">SU60_10200</name>
</gene>
<feature type="domain" description="Methyl-accepting transducer" evidence="6">
    <location>
        <begin position="270"/>
        <end position="506"/>
    </location>
</feature>
<dbReference type="CDD" id="cd11386">
    <property type="entry name" value="MCP_signal"/>
    <property type="match status" value="1"/>
</dbReference>
<evidence type="ECO:0000256" key="3">
    <source>
        <dbReference type="ARBA" id="ARBA00029447"/>
    </source>
</evidence>
<evidence type="ECO:0000256" key="1">
    <source>
        <dbReference type="ARBA" id="ARBA00004370"/>
    </source>
</evidence>
<accession>A0A0C3HRP6</accession>
<evidence type="ECO:0000256" key="4">
    <source>
        <dbReference type="PROSITE-ProRule" id="PRU00284"/>
    </source>
</evidence>
<dbReference type="CDD" id="cd06225">
    <property type="entry name" value="HAMP"/>
    <property type="match status" value="1"/>
</dbReference>
<dbReference type="SUPFAM" id="SSF58104">
    <property type="entry name" value="Methyl-accepting chemotaxis protein (MCP) signaling domain"/>
    <property type="match status" value="1"/>
</dbReference>
<dbReference type="FunFam" id="1.10.287.950:FF:000001">
    <property type="entry name" value="Methyl-accepting chemotaxis sensory transducer"/>
    <property type="match status" value="1"/>
</dbReference>
<comment type="caution">
    <text evidence="8">The sequence shown here is derived from an EMBL/GenBank/DDBJ whole genome shotgun (WGS) entry which is preliminary data.</text>
</comment>
<evidence type="ECO:0000256" key="5">
    <source>
        <dbReference type="SAM" id="Phobius"/>
    </source>
</evidence>
<evidence type="ECO:0000313" key="9">
    <source>
        <dbReference type="Proteomes" id="UP000031977"/>
    </source>
</evidence>
<dbReference type="GO" id="GO:0004888">
    <property type="term" value="F:transmembrane signaling receptor activity"/>
    <property type="evidence" value="ECO:0007669"/>
    <property type="project" value="InterPro"/>
</dbReference>
<feature type="transmembrane region" description="Helical" evidence="5">
    <location>
        <begin position="189"/>
        <end position="209"/>
    </location>
</feature>
<dbReference type="PANTHER" id="PTHR32089">
    <property type="entry name" value="METHYL-ACCEPTING CHEMOTAXIS PROTEIN MCPB"/>
    <property type="match status" value="1"/>
</dbReference>
<dbReference type="PROSITE" id="PS50111">
    <property type="entry name" value="CHEMOTAXIS_TRANSDUC_2"/>
    <property type="match status" value="1"/>
</dbReference>
<dbReference type="Pfam" id="PF12729">
    <property type="entry name" value="4HB_MCP_1"/>
    <property type="match status" value="1"/>
</dbReference>
<dbReference type="PROSITE" id="PS50885">
    <property type="entry name" value="HAMP"/>
    <property type="match status" value="1"/>
</dbReference>
<keyword evidence="5" id="KW-1133">Transmembrane helix</keyword>
<comment type="similarity">
    <text evidence="3">Belongs to the methyl-accepting chemotaxis (MCP) protein family.</text>
</comment>
<keyword evidence="5" id="KW-0812">Transmembrane</keyword>
<dbReference type="SMART" id="SM00304">
    <property type="entry name" value="HAMP"/>
    <property type="match status" value="1"/>
</dbReference>
<keyword evidence="9" id="KW-1185">Reference proteome</keyword>
<organism evidence="8 9">
    <name type="scientific">Vibrio mytili</name>
    <dbReference type="NCBI Taxonomy" id="50718"/>
    <lineage>
        <taxon>Bacteria</taxon>
        <taxon>Pseudomonadati</taxon>
        <taxon>Pseudomonadota</taxon>
        <taxon>Gammaproteobacteria</taxon>
        <taxon>Vibrionales</taxon>
        <taxon>Vibrionaceae</taxon>
        <taxon>Vibrio</taxon>
    </lineage>
</organism>
<dbReference type="InterPro" id="IPR004089">
    <property type="entry name" value="MCPsignal_dom"/>
</dbReference>
<dbReference type="RefSeq" id="WP_041155420.1">
    <property type="nucleotide sequence ID" value="NZ_CBCRVP010000005.1"/>
</dbReference>
<evidence type="ECO:0000256" key="2">
    <source>
        <dbReference type="ARBA" id="ARBA00023224"/>
    </source>
</evidence>
<dbReference type="EMBL" id="JXOK01000037">
    <property type="protein sequence ID" value="KIN10871.1"/>
    <property type="molecule type" value="Genomic_DNA"/>
</dbReference>
<dbReference type="AlphaFoldDB" id="A0A0C3HRP6"/>
<evidence type="ECO:0000259" key="6">
    <source>
        <dbReference type="PROSITE" id="PS50111"/>
    </source>
</evidence>
<dbReference type="Proteomes" id="UP000031977">
    <property type="component" value="Unassembled WGS sequence"/>
</dbReference>
<dbReference type="InterPro" id="IPR003660">
    <property type="entry name" value="HAMP_dom"/>
</dbReference>